<keyword evidence="3" id="KW-0539">Nucleus</keyword>
<feature type="non-terminal residue" evidence="5">
    <location>
        <position position="1"/>
    </location>
</feature>
<dbReference type="EMBL" id="KN880556">
    <property type="protein sequence ID" value="KIY66375.1"/>
    <property type="molecule type" value="Genomic_DNA"/>
</dbReference>
<reference evidence="5 6" key="1">
    <citation type="journal article" date="2015" name="Fungal Genet. Biol.">
        <title>Evolution of novel wood decay mechanisms in Agaricales revealed by the genome sequences of Fistulina hepatica and Cylindrobasidium torrendii.</title>
        <authorList>
            <person name="Floudas D."/>
            <person name="Held B.W."/>
            <person name="Riley R."/>
            <person name="Nagy L.G."/>
            <person name="Koehler G."/>
            <person name="Ransdell A.S."/>
            <person name="Younus H."/>
            <person name="Chow J."/>
            <person name="Chiniquy J."/>
            <person name="Lipzen A."/>
            <person name="Tritt A."/>
            <person name="Sun H."/>
            <person name="Haridas S."/>
            <person name="LaButti K."/>
            <person name="Ohm R.A."/>
            <person name="Kues U."/>
            <person name="Blanchette R.A."/>
            <person name="Grigoriev I.V."/>
            <person name="Minto R.E."/>
            <person name="Hibbett D.S."/>
        </authorList>
    </citation>
    <scope>NUCLEOTIDE SEQUENCE [LARGE SCALE GENOMIC DNA]</scope>
    <source>
        <strain evidence="5 6">FP15055 ss-10</strain>
    </source>
</reference>
<dbReference type="AlphaFoldDB" id="A0A0D7B810"/>
<dbReference type="CDD" id="cd01389">
    <property type="entry name" value="HMG-box_ROX1-like"/>
    <property type="match status" value="1"/>
</dbReference>
<dbReference type="PANTHER" id="PTHR10270:SF161">
    <property type="entry name" value="SEX-DETERMINING REGION Y PROTEIN"/>
    <property type="match status" value="1"/>
</dbReference>
<sequence length="71" mass="8376">GKIRRPRNPFIIFLNKYQRTIPPGQKMSEVVAQAGKEWKKASKEVKLECENLAEQEKLEHAARYPDYKYEP</sequence>
<feature type="DNA-binding region" description="HMG box" evidence="3">
    <location>
        <begin position="3"/>
        <end position="68"/>
    </location>
</feature>
<dbReference type="GO" id="GO:0000122">
    <property type="term" value="P:negative regulation of transcription by RNA polymerase II"/>
    <property type="evidence" value="ECO:0007669"/>
    <property type="project" value="TreeGrafter"/>
</dbReference>
<evidence type="ECO:0000256" key="1">
    <source>
        <dbReference type="ARBA" id="ARBA00023125"/>
    </source>
</evidence>
<dbReference type="InterPro" id="IPR009071">
    <property type="entry name" value="HMG_box_dom"/>
</dbReference>
<dbReference type="STRING" id="1314674.A0A0D7B810"/>
<dbReference type="GO" id="GO:0005634">
    <property type="term" value="C:nucleus"/>
    <property type="evidence" value="ECO:0007669"/>
    <property type="project" value="UniProtKB-UniRule"/>
</dbReference>
<dbReference type="GO" id="GO:0030154">
    <property type="term" value="P:cell differentiation"/>
    <property type="evidence" value="ECO:0007669"/>
    <property type="project" value="TreeGrafter"/>
</dbReference>
<evidence type="ECO:0000256" key="2">
    <source>
        <dbReference type="ARBA" id="ARBA00023163"/>
    </source>
</evidence>
<dbReference type="SUPFAM" id="SSF47095">
    <property type="entry name" value="HMG-box"/>
    <property type="match status" value="1"/>
</dbReference>
<organism evidence="5 6">
    <name type="scientific">Cylindrobasidium torrendii FP15055 ss-10</name>
    <dbReference type="NCBI Taxonomy" id="1314674"/>
    <lineage>
        <taxon>Eukaryota</taxon>
        <taxon>Fungi</taxon>
        <taxon>Dikarya</taxon>
        <taxon>Basidiomycota</taxon>
        <taxon>Agaricomycotina</taxon>
        <taxon>Agaricomycetes</taxon>
        <taxon>Agaricomycetidae</taxon>
        <taxon>Agaricales</taxon>
        <taxon>Marasmiineae</taxon>
        <taxon>Physalacriaceae</taxon>
        <taxon>Cylindrobasidium</taxon>
    </lineage>
</organism>
<dbReference type="Pfam" id="PF00505">
    <property type="entry name" value="HMG_box"/>
    <property type="match status" value="1"/>
</dbReference>
<evidence type="ECO:0000313" key="5">
    <source>
        <dbReference type="EMBL" id="KIY66375.1"/>
    </source>
</evidence>
<dbReference type="InterPro" id="IPR036910">
    <property type="entry name" value="HMG_box_dom_sf"/>
</dbReference>
<dbReference type="PROSITE" id="PS50118">
    <property type="entry name" value="HMG_BOX_2"/>
    <property type="match status" value="1"/>
</dbReference>
<keyword evidence="6" id="KW-1185">Reference proteome</keyword>
<keyword evidence="1 3" id="KW-0238">DNA-binding</keyword>
<dbReference type="Proteomes" id="UP000054007">
    <property type="component" value="Unassembled WGS sequence"/>
</dbReference>
<feature type="non-terminal residue" evidence="5">
    <location>
        <position position="71"/>
    </location>
</feature>
<dbReference type="OrthoDB" id="6247875at2759"/>
<dbReference type="GO" id="GO:0001228">
    <property type="term" value="F:DNA-binding transcription activator activity, RNA polymerase II-specific"/>
    <property type="evidence" value="ECO:0007669"/>
    <property type="project" value="TreeGrafter"/>
</dbReference>
<feature type="domain" description="HMG box" evidence="4">
    <location>
        <begin position="3"/>
        <end position="68"/>
    </location>
</feature>
<gene>
    <name evidence="5" type="ORF">CYLTODRAFT_315011</name>
</gene>
<evidence type="ECO:0000256" key="3">
    <source>
        <dbReference type="PROSITE-ProRule" id="PRU00267"/>
    </source>
</evidence>
<accession>A0A0D7B810</accession>
<evidence type="ECO:0000313" key="6">
    <source>
        <dbReference type="Proteomes" id="UP000054007"/>
    </source>
</evidence>
<dbReference type="Gene3D" id="1.10.30.10">
    <property type="entry name" value="High mobility group box domain"/>
    <property type="match status" value="1"/>
</dbReference>
<evidence type="ECO:0000259" key="4">
    <source>
        <dbReference type="PROSITE" id="PS50118"/>
    </source>
</evidence>
<name>A0A0D7B810_9AGAR</name>
<dbReference type="GO" id="GO:0000978">
    <property type="term" value="F:RNA polymerase II cis-regulatory region sequence-specific DNA binding"/>
    <property type="evidence" value="ECO:0007669"/>
    <property type="project" value="TreeGrafter"/>
</dbReference>
<dbReference type="PANTHER" id="PTHR10270">
    <property type="entry name" value="SOX TRANSCRIPTION FACTOR"/>
    <property type="match status" value="1"/>
</dbReference>
<proteinExistence type="predicted"/>
<protein>
    <recommendedName>
        <fullName evidence="4">HMG box domain-containing protein</fullName>
    </recommendedName>
</protein>
<keyword evidence="2" id="KW-0804">Transcription</keyword>
<dbReference type="SMART" id="SM00398">
    <property type="entry name" value="HMG"/>
    <property type="match status" value="1"/>
</dbReference>
<dbReference type="InterPro" id="IPR050140">
    <property type="entry name" value="SRY-related_HMG-box_TF-like"/>
</dbReference>